<feature type="transmembrane region" description="Helical" evidence="1">
    <location>
        <begin position="12"/>
        <end position="31"/>
    </location>
</feature>
<dbReference type="RefSeq" id="WP_386721666.1">
    <property type="nucleotide sequence ID" value="NZ_JBHXIJ010000390.1"/>
</dbReference>
<dbReference type="Proteomes" id="UP001598448">
    <property type="component" value="Unassembled WGS sequence"/>
</dbReference>
<evidence type="ECO:0000313" key="2">
    <source>
        <dbReference type="EMBL" id="MFD5103423.1"/>
    </source>
</evidence>
<accession>A0ABW6FXX7</accession>
<reference evidence="2 3" key="1">
    <citation type="submission" date="2024-09" db="EMBL/GenBank/DDBJ databases">
        <title>The Natural Products Discovery Center: Release of the First 8490 Sequenced Strains for Exploring Actinobacteria Biosynthetic Diversity.</title>
        <authorList>
            <person name="Kalkreuter E."/>
            <person name="Kautsar S.A."/>
            <person name="Yang D."/>
            <person name="Bader C.D."/>
            <person name="Teijaro C.N."/>
            <person name="Fluegel L."/>
            <person name="Davis C.M."/>
            <person name="Simpson J.R."/>
            <person name="Lauterbach L."/>
            <person name="Steele A.D."/>
            <person name="Gui C."/>
            <person name="Meng S."/>
            <person name="Li G."/>
            <person name="Viehrig K."/>
            <person name="Ye F."/>
            <person name="Su P."/>
            <person name="Kiefer A.F."/>
            <person name="Nichols A."/>
            <person name="Cepeda A.J."/>
            <person name="Yan W."/>
            <person name="Fan B."/>
            <person name="Jiang Y."/>
            <person name="Adhikari A."/>
            <person name="Zheng C.-J."/>
            <person name="Schuster L."/>
            <person name="Cowan T.M."/>
            <person name="Smanski M.J."/>
            <person name="Chevrette M.G."/>
            <person name="De Carvalho L.P.S."/>
            <person name="Shen B."/>
        </authorList>
    </citation>
    <scope>NUCLEOTIDE SEQUENCE [LARGE SCALE GENOMIC DNA]</scope>
    <source>
        <strain evidence="2 3">NPDC058348</strain>
    </source>
</reference>
<dbReference type="Pfam" id="PF14030">
    <property type="entry name" value="DUF4245"/>
    <property type="match status" value="1"/>
</dbReference>
<name>A0ABW6FXX7_9ACTN</name>
<keyword evidence="1" id="KW-0812">Transmembrane</keyword>
<keyword evidence="1" id="KW-0472">Membrane</keyword>
<protein>
    <submittedName>
        <fullName evidence="2">DUF4245 domain-containing protein</fullName>
    </submittedName>
</protein>
<proteinExistence type="predicted"/>
<keyword evidence="1" id="KW-1133">Transmembrane helix</keyword>
<comment type="caution">
    <text evidence="2">The sequence shown here is derived from an EMBL/GenBank/DDBJ whole genome shotgun (WGS) entry which is preliminary data.</text>
</comment>
<organism evidence="2 3">
    <name type="scientific">Streptomyces albidochromogenes</name>
    <dbReference type="NCBI Taxonomy" id="329524"/>
    <lineage>
        <taxon>Bacteria</taxon>
        <taxon>Bacillati</taxon>
        <taxon>Actinomycetota</taxon>
        <taxon>Actinomycetes</taxon>
        <taxon>Kitasatosporales</taxon>
        <taxon>Streptomycetaceae</taxon>
        <taxon>Streptomyces</taxon>
    </lineage>
</organism>
<dbReference type="EMBL" id="JBHXIJ010000390">
    <property type="protein sequence ID" value="MFD5103423.1"/>
    <property type="molecule type" value="Genomic_DNA"/>
</dbReference>
<sequence length="174" mass="19015">MAGMKGKQTVRDMVLSMAAIGVVVAGVYTLVPHDDSADPVKPVDYRVELITARRAAPYPVAAPVGLPETWKPTSVSYDRQESDAWHLGFLDPEREYVAVEQSSGPAEKFVHEVSQKATRTGKTLRVGDETWQRWEGPKYDALVREEKGATTVVTGTASQKRLAEMAGALEAKKS</sequence>
<evidence type="ECO:0000313" key="3">
    <source>
        <dbReference type="Proteomes" id="UP001598448"/>
    </source>
</evidence>
<evidence type="ECO:0000256" key="1">
    <source>
        <dbReference type="SAM" id="Phobius"/>
    </source>
</evidence>
<keyword evidence="3" id="KW-1185">Reference proteome</keyword>
<dbReference type="InterPro" id="IPR025339">
    <property type="entry name" value="DUF4245"/>
</dbReference>
<gene>
    <name evidence="2" type="ORF">ACFWJN_31320</name>
</gene>